<gene>
    <name evidence="3" type="primary">LOC109709546</name>
</gene>
<sequence>MTSDGGGRGDGGNSSSLSSSPASLARQRRQCRPIDDVVAEAREKGNLIDRIDRLEVRILKLEEEIVLGKREGDTIEKRPRSGEKRRHGKGLKRLVKSCVNGDLKTKE</sequence>
<proteinExistence type="predicted"/>
<organism evidence="2 3">
    <name type="scientific">Ananas comosus</name>
    <name type="common">Pineapple</name>
    <name type="synonym">Ananas ananas</name>
    <dbReference type="NCBI Taxonomy" id="4615"/>
    <lineage>
        <taxon>Eukaryota</taxon>
        <taxon>Viridiplantae</taxon>
        <taxon>Streptophyta</taxon>
        <taxon>Embryophyta</taxon>
        <taxon>Tracheophyta</taxon>
        <taxon>Spermatophyta</taxon>
        <taxon>Magnoliopsida</taxon>
        <taxon>Liliopsida</taxon>
        <taxon>Poales</taxon>
        <taxon>Bromeliaceae</taxon>
        <taxon>Bromelioideae</taxon>
        <taxon>Ananas</taxon>
    </lineage>
</organism>
<dbReference type="OrthoDB" id="783251at2759"/>
<feature type="region of interest" description="Disordered" evidence="1">
    <location>
        <begin position="1"/>
        <end position="31"/>
    </location>
</feature>
<dbReference type="AlphaFoldDB" id="A0A6P5EUH5"/>
<reference evidence="3" key="2">
    <citation type="submission" date="2025-08" db="UniProtKB">
        <authorList>
            <consortium name="RefSeq"/>
        </authorList>
    </citation>
    <scope>IDENTIFICATION</scope>
    <source>
        <tissue evidence="3">Leaf</tissue>
    </source>
</reference>
<feature type="compositionally biased region" description="Low complexity" evidence="1">
    <location>
        <begin position="13"/>
        <end position="25"/>
    </location>
</feature>
<dbReference type="RefSeq" id="XP_020087421.1">
    <property type="nucleotide sequence ID" value="XM_020231832.1"/>
</dbReference>
<dbReference type="PANTHER" id="PTHR34190">
    <property type="entry name" value="EXPRESSED PROTEIN"/>
    <property type="match status" value="1"/>
</dbReference>
<evidence type="ECO:0000313" key="3">
    <source>
        <dbReference type="RefSeq" id="XP_020087421.1"/>
    </source>
</evidence>
<reference evidence="2" key="1">
    <citation type="journal article" date="2015" name="Nat. Genet.">
        <title>The pineapple genome and the evolution of CAM photosynthesis.</title>
        <authorList>
            <person name="Ming R."/>
            <person name="VanBuren R."/>
            <person name="Wai C.M."/>
            <person name="Tang H."/>
            <person name="Schatz M.C."/>
            <person name="Bowers J.E."/>
            <person name="Lyons E."/>
            <person name="Wang M.L."/>
            <person name="Chen J."/>
            <person name="Biggers E."/>
            <person name="Zhang J."/>
            <person name="Huang L."/>
            <person name="Zhang L."/>
            <person name="Miao W."/>
            <person name="Zhang J."/>
            <person name="Ye Z."/>
            <person name="Miao C."/>
            <person name="Lin Z."/>
            <person name="Wang H."/>
            <person name="Zhou H."/>
            <person name="Yim W.C."/>
            <person name="Priest H.D."/>
            <person name="Zheng C."/>
            <person name="Woodhouse M."/>
            <person name="Edger P.P."/>
            <person name="Guyot R."/>
            <person name="Guo H.B."/>
            <person name="Guo H."/>
            <person name="Zheng G."/>
            <person name="Singh R."/>
            <person name="Sharma A."/>
            <person name="Min X."/>
            <person name="Zheng Y."/>
            <person name="Lee H."/>
            <person name="Gurtowski J."/>
            <person name="Sedlazeck F.J."/>
            <person name="Harkess A."/>
            <person name="McKain M.R."/>
            <person name="Liao Z."/>
            <person name="Fang J."/>
            <person name="Liu J."/>
            <person name="Zhang X."/>
            <person name="Zhang Q."/>
            <person name="Hu W."/>
            <person name="Qin Y."/>
            <person name="Wang K."/>
            <person name="Chen L.Y."/>
            <person name="Shirley N."/>
            <person name="Lin Y.R."/>
            <person name="Liu L.Y."/>
            <person name="Hernandez A.G."/>
            <person name="Wright C.L."/>
            <person name="Bulone V."/>
            <person name="Tuskan G.A."/>
            <person name="Heath K."/>
            <person name="Zee F."/>
            <person name="Moore P.H."/>
            <person name="Sunkar R."/>
            <person name="Leebens-Mack J.H."/>
            <person name="Mockler T."/>
            <person name="Bennetzen J.L."/>
            <person name="Freeling M."/>
            <person name="Sankoff D."/>
            <person name="Paterson A.H."/>
            <person name="Zhu X."/>
            <person name="Yang X."/>
            <person name="Smith J.A."/>
            <person name="Cushman J.C."/>
            <person name="Paull R.E."/>
            <person name="Yu Q."/>
        </authorList>
    </citation>
    <scope>NUCLEOTIDE SEQUENCE [LARGE SCALE GENOMIC DNA]</scope>
    <source>
        <strain evidence="2">cv. F153</strain>
    </source>
</reference>
<dbReference type="GeneID" id="109709546"/>
<evidence type="ECO:0000313" key="2">
    <source>
        <dbReference type="Proteomes" id="UP000515123"/>
    </source>
</evidence>
<feature type="compositionally biased region" description="Basic and acidic residues" evidence="1">
    <location>
        <begin position="70"/>
        <end position="82"/>
    </location>
</feature>
<feature type="compositionally biased region" description="Gly residues" evidence="1">
    <location>
        <begin position="1"/>
        <end position="12"/>
    </location>
</feature>
<dbReference type="Proteomes" id="UP000515123">
    <property type="component" value="Linkage group 1"/>
</dbReference>
<evidence type="ECO:0000256" key="1">
    <source>
        <dbReference type="SAM" id="MobiDB-lite"/>
    </source>
</evidence>
<keyword evidence="2" id="KW-1185">Reference proteome</keyword>
<feature type="region of interest" description="Disordered" evidence="1">
    <location>
        <begin position="70"/>
        <end position="91"/>
    </location>
</feature>
<name>A0A6P5EUH5_ANACO</name>
<protein>
    <submittedName>
        <fullName evidence="3">Uncharacterized protein LOC109709546</fullName>
    </submittedName>
</protein>
<accession>A0A6P5EUH5</accession>
<dbReference type="PANTHER" id="PTHR34190:SF4">
    <property type="entry name" value="EXPRESSED PROTEIN"/>
    <property type="match status" value="1"/>
</dbReference>